<keyword evidence="3" id="KW-1185">Reference proteome</keyword>
<dbReference type="Proteomes" id="UP001056610">
    <property type="component" value="Chromosome"/>
</dbReference>
<feature type="compositionally biased region" description="Polar residues" evidence="1">
    <location>
        <begin position="25"/>
        <end position="36"/>
    </location>
</feature>
<protein>
    <submittedName>
        <fullName evidence="2">Uncharacterized protein</fullName>
    </submittedName>
</protein>
<organism evidence="2 3">
    <name type="scientific">Candidatus Mycobacterium methanotrophicum</name>
    <dbReference type="NCBI Taxonomy" id="2943498"/>
    <lineage>
        <taxon>Bacteria</taxon>
        <taxon>Bacillati</taxon>
        <taxon>Actinomycetota</taxon>
        <taxon>Actinomycetes</taxon>
        <taxon>Mycobacteriales</taxon>
        <taxon>Mycobacteriaceae</taxon>
        <taxon>Mycobacterium</taxon>
    </lineage>
</organism>
<sequence>MTGANRMLSGAANADSGSSASGNGPTLSSLAMQYSQVRGADRYSPQPKFIGPAAMNRDGRAHLH</sequence>
<feature type="compositionally biased region" description="Low complexity" evidence="1">
    <location>
        <begin position="9"/>
        <end position="24"/>
    </location>
</feature>
<proteinExistence type="predicted"/>
<gene>
    <name evidence="2" type="ORF">M5I08_23970</name>
</gene>
<evidence type="ECO:0000313" key="3">
    <source>
        <dbReference type="Proteomes" id="UP001056610"/>
    </source>
</evidence>
<dbReference type="EMBL" id="CP097320">
    <property type="protein sequence ID" value="UQX10944.1"/>
    <property type="molecule type" value="Genomic_DNA"/>
</dbReference>
<evidence type="ECO:0000256" key="1">
    <source>
        <dbReference type="SAM" id="MobiDB-lite"/>
    </source>
</evidence>
<dbReference type="RefSeq" id="WP_219070513.1">
    <property type="nucleotide sequence ID" value="NZ_CAJUXY010000094.1"/>
</dbReference>
<reference evidence="2" key="1">
    <citation type="submission" date="2022-05" db="EMBL/GenBank/DDBJ databases">
        <title>A methanotrophic Mycobacterium dominates a cave microbial ecosystem.</title>
        <authorList>
            <person name="Van Spanning R.J.M."/>
            <person name="Guan Q."/>
            <person name="Melkonian C."/>
            <person name="Gallant J."/>
            <person name="Polerecky L."/>
            <person name="Flot J.-F."/>
            <person name="Brandt B.W."/>
            <person name="Braster M."/>
            <person name="Iturbe Espinoza P."/>
            <person name="Aerts J."/>
            <person name="Meima-Franke M."/>
            <person name="Piersma S.R."/>
            <person name="Bunduc C."/>
            <person name="Ummels R."/>
            <person name="Pain A."/>
            <person name="Fleming E.J."/>
            <person name="van der Wel N."/>
            <person name="Gherman V.D."/>
            <person name="Sarbu S.M."/>
            <person name="Bodelier P.L.E."/>
            <person name="Bitter W."/>
        </authorList>
    </citation>
    <scope>NUCLEOTIDE SEQUENCE</scope>
    <source>
        <strain evidence="2">Sulfur Cave</strain>
    </source>
</reference>
<evidence type="ECO:0000313" key="2">
    <source>
        <dbReference type="EMBL" id="UQX10944.1"/>
    </source>
</evidence>
<accession>A0ABY4QMD5</accession>
<name>A0ABY4QMD5_9MYCO</name>
<feature type="region of interest" description="Disordered" evidence="1">
    <location>
        <begin position="1"/>
        <end position="64"/>
    </location>
</feature>